<accession>A0A226EKP2</accession>
<feature type="transmembrane region" description="Helical" evidence="7">
    <location>
        <begin position="711"/>
        <end position="728"/>
    </location>
</feature>
<dbReference type="GO" id="GO:0015137">
    <property type="term" value="F:citrate transmembrane transporter activity"/>
    <property type="evidence" value="ECO:0007669"/>
    <property type="project" value="TreeGrafter"/>
</dbReference>
<evidence type="ECO:0000256" key="6">
    <source>
        <dbReference type="SAM" id="MobiDB-lite"/>
    </source>
</evidence>
<evidence type="ECO:0000256" key="7">
    <source>
        <dbReference type="SAM" id="Phobius"/>
    </source>
</evidence>
<evidence type="ECO:0000256" key="3">
    <source>
        <dbReference type="ARBA" id="ARBA00022692"/>
    </source>
</evidence>
<keyword evidence="4 7" id="KW-1133">Transmembrane helix</keyword>
<sequence>MLLRSRRINNAVNSSFSPSPPPPRANKKNTKNVLLKKSISKSTAQNQPTKIVRNLRSRKCSPLVNQTPTIVARTSKRPVITHNITKTTKTTPAPTPTPTPTPMATTSAKEHVNYSNSILMNPPSLENYNITIPLRSEHYDIFSNFFSTCVQCDEEFLCHIKLKFLLGNPSATSDTLSQELSDNISKECINYVRLRVSEGNCDHGQGDAGPSSMESGFLESLVKVEISENNEFVGIPNDASAEVKSEPISDPQQVNEEDDEQLLLPNPLFQCPNVPPSASEPCEEVEDVQIIGIGRAVGMVMTFKFNNSSSPMPSYPESRSDPPAKQVSNSSSRIIIRRPGRRQLPPQPRYVPQEAKCAYTILIIILYWITEVVPLAVSSLIPLVLFPIFGIADTETLSKEYLKDAMMVFVGGMMVALSFEASNLHKRIALRVMLATGASLPRLMLGAMMTTMSLSMFMSNTSATAMMLPIIQAILRELQISIEEKIRKQTFETPQIVDDQNSSIEMTATHHVDVTDYETQHSNHLTWENSASSSHNFLNKEQLDWISNVRTMLTLSICYAANLGGTGTVTGTGTNLLALELLRNFDPQHHGEYASLTYGTWVAFCFVPMLINTLLSWLYLLLVFLLIPAKWKQLRNFQRNSATRPTRRDDIQPDPSVIRKLLTTSYAQLGDISQHETTVVYCSGVGLLLWVLHDPKFIPGWSQLFIGGSKNVSIATATILVGLLFLIIPRNLKEVFTTGGSLALSKGAKSSGLTMIIGQYLRSMSSWPPWSIQLVSMFVISLITELISNAATATIAIPILLDLSQELGIHPLYLTMPVAVACSYAFMLPVRNP</sequence>
<feature type="region of interest" description="Disordered" evidence="6">
    <location>
        <begin position="310"/>
        <end position="332"/>
    </location>
</feature>
<keyword evidence="9" id="KW-1185">Reference proteome</keyword>
<evidence type="ECO:0000256" key="1">
    <source>
        <dbReference type="ARBA" id="ARBA00004141"/>
    </source>
</evidence>
<dbReference type="GO" id="GO:0005886">
    <property type="term" value="C:plasma membrane"/>
    <property type="evidence" value="ECO:0007669"/>
    <property type="project" value="TreeGrafter"/>
</dbReference>
<feature type="transmembrane region" description="Helical" evidence="7">
    <location>
        <begin position="601"/>
        <end position="627"/>
    </location>
</feature>
<dbReference type="GO" id="GO:0015141">
    <property type="term" value="F:succinate transmembrane transporter activity"/>
    <property type="evidence" value="ECO:0007669"/>
    <property type="project" value="TreeGrafter"/>
</dbReference>
<evidence type="ECO:0000256" key="5">
    <source>
        <dbReference type="ARBA" id="ARBA00023136"/>
    </source>
</evidence>
<comment type="similarity">
    <text evidence="2">Belongs to the SLC13A/DASS transporter (TC 2.A.47) family. NADC subfamily.</text>
</comment>
<feature type="transmembrane region" description="Helical" evidence="7">
    <location>
        <begin position="770"/>
        <end position="800"/>
    </location>
</feature>
<reference evidence="8 9" key="1">
    <citation type="submission" date="2015-12" db="EMBL/GenBank/DDBJ databases">
        <title>The genome of Folsomia candida.</title>
        <authorList>
            <person name="Faddeeva A."/>
            <person name="Derks M.F."/>
            <person name="Anvar Y."/>
            <person name="Smit S."/>
            <person name="Van Straalen N."/>
            <person name="Roelofs D."/>
        </authorList>
    </citation>
    <scope>NUCLEOTIDE SEQUENCE [LARGE SCALE GENOMIC DNA]</scope>
    <source>
        <strain evidence="8 9">VU population</strain>
        <tissue evidence="8">Whole body</tissue>
    </source>
</reference>
<evidence type="ECO:0000256" key="2">
    <source>
        <dbReference type="ARBA" id="ARBA00006772"/>
    </source>
</evidence>
<keyword evidence="5 7" id="KW-0472">Membrane</keyword>
<dbReference type="InterPro" id="IPR001898">
    <property type="entry name" value="SLC13A/DASS"/>
</dbReference>
<keyword evidence="3 7" id="KW-0812">Transmembrane</keyword>
<gene>
    <name evidence="8" type="ORF">Fcan01_06723</name>
</gene>
<evidence type="ECO:0000313" key="8">
    <source>
        <dbReference type="EMBL" id="OXA57778.1"/>
    </source>
</evidence>
<feature type="transmembrane region" description="Helical" evidence="7">
    <location>
        <begin position="401"/>
        <end position="419"/>
    </location>
</feature>
<evidence type="ECO:0000313" key="9">
    <source>
        <dbReference type="Proteomes" id="UP000198287"/>
    </source>
</evidence>
<dbReference type="PANTHER" id="PTHR10283">
    <property type="entry name" value="SOLUTE CARRIER FAMILY 13 MEMBER"/>
    <property type="match status" value="1"/>
</dbReference>
<organism evidence="8 9">
    <name type="scientific">Folsomia candida</name>
    <name type="common">Springtail</name>
    <dbReference type="NCBI Taxonomy" id="158441"/>
    <lineage>
        <taxon>Eukaryota</taxon>
        <taxon>Metazoa</taxon>
        <taxon>Ecdysozoa</taxon>
        <taxon>Arthropoda</taxon>
        <taxon>Hexapoda</taxon>
        <taxon>Collembola</taxon>
        <taxon>Entomobryomorpha</taxon>
        <taxon>Isotomoidea</taxon>
        <taxon>Isotomidae</taxon>
        <taxon>Proisotominae</taxon>
        <taxon>Folsomia</taxon>
    </lineage>
</organism>
<protein>
    <submittedName>
        <fullName evidence="8">Uncharacterized protein</fullName>
    </submittedName>
</protein>
<comment type="caution">
    <text evidence="8">The sequence shown here is derived from an EMBL/GenBank/DDBJ whole genome shotgun (WGS) entry which is preliminary data.</text>
</comment>
<comment type="subcellular location">
    <subcellularLocation>
        <location evidence="1">Membrane</location>
        <topology evidence="1">Multi-pass membrane protein</topology>
    </subcellularLocation>
</comment>
<dbReference type="PANTHER" id="PTHR10283:SF82">
    <property type="entry name" value="SOLUTE CARRIER FAMILY 13 MEMBER 2"/>
    <property type="match status" value="1"/>
</dbReference>
<feature type="region of interest" description="Disordered" evidence="6">
    <location>
        <begin position="87"/>
        <end position="106"/>
    </location>
</feature>
<dbReference type="OrthoDB" id="6493944at2759"/>
<feature type="region of interest" description="Disordered" evidence="6">
    <location>
        <begin position="1"/>
        <end position="30"/>
    </location>
</feature>
<dbReference type="EMBL" id="LNIX01000003">
    <property type="protein sequence ID" value="OXA57778.1"/>
    <property type="molecule type" value="Genomic_DNA"/>
</dbReference>
<dbReference type="Pfam" id="PF00939">
    <property type="entry name" value="Na_sulph_symp"/>
    <property type="match status" value="1"/>
</dbReference>
<feature type="transmembrane region" description="Helical" evidence="7">
    <location>
        <begin position="359"/>
        <end position="389"/>
    </location>
</feature>
<proteinExistence type="inferred from homology"/>
<name>A0A226EKP2_FOLCA</name>
<evidence type="ECO:0000256" key="4">
    <source>
        <dbReference type="ARBA" id="ARBA00022989"/>
    </source>
</evidence>
<dbReference type="Proteomes" id="UP000198287">
    <property type="component" value="Unassembled WGS sequence"/>
</dbReference>
<dbReference type="AlphaFoldDB" id="A0A226EKP2"/>
<feature type="transmembrane region" description="Helical" evidence="7">
    <location>
        <begin position="812"/>
        <end position="830"/>
    </location>
</feature>